<dbReference type="Proteomes" id="UP000620559">
    <property type="component" value="Unassembled WGS sequence"/>
</dbReference>
<gene>
    <name evidence="11" type="ORF">IQ247_26350</name>
</gene>
<dbReference type="SUPFAM" id="SSF81301">
    <property type="entry name" value="Nucleotidyltransferase"/>
    <property type="match status" value="1"/>
</dbReference>
<keyword evidence="2" id="KW-1277">Toxin-antitoxin system</keyword>
<dbReference type="PANTHER" id="PTHR33571:SF12">
    <property type="entry name" value="BSL3053 PROTEIN"/>
    <property type="match status" value="1"/>
</dbReference>
<protein>
    <submittedName>
        <fullName evidence="11">Nucleotidyltransferase family protein</fullName>
    </submittedName>
</protein>
<accession>A0A8J7FCU1</accession>
<keyword evidence="5" id="KW-0479">Metal-binding</keyword>
<evidence type="ECO:0000256" key="5">
    <source>
        <dbReference type="ARBA" id="ARBA00022723"/>
    </source>
</evidence>
<evidence type="ECO:0000256" key="3">
    <source>
        <dbReference type="ARBA" id="ARBA00022679"/>
    </source>
</evidence>
<sequence>MNIYELLQTKREEILNTAAKYGAYNVRIFGSVARQEADGQSDVDFLVEMDAGRSLFDLGGLLMELQDLLGCNVDVVTEKGLRERIRERVLQEAILL</sequence>
<name>A0A8J7FCU1_9CYAN</name>
<comment type="cofactor">
    <cofactor evidence="1">
        <name>Mg(2+)</name>
        <dbReference type="ChEBI" id="CHEBI:18420"/>
    </cofactor>
</comment>
<evidence type="ECO:0000256" key="9">
    <source>
        <dbReference type="ARBA" id="ARBA00038276"/>
    </source>
</evidence>
<dbReference type="GO" id="GO:0016779">
    <property type="term" value="F:nucleotidyltransferase activity"/>
    <property type="evidence" value="ECO:0007669"/>
    <property type="project" value="UniProtKB-KW"/>
</dbReference>
<keyword evidence="6" id="KW-0547">Nucleotide-binding</keyword>
<comment type="similarity">
    <text evidence="9">Belongs to the MntA antitoxin family.</text>
</comment>
<dbReference type="InterPro" id="IPR043519">
    <property type="entry name" value="NT_sf"/>
</dbReference>
<dbReference type="Pfam" id="PF01909">
    <property type="entry name" value="NTP_transf_2"/>
    <property type="match status" value="1"/>
</dbReference>
<keyword evidence="12" id="KW-1185">Reference proteome</keyword>
<feature type="domain" description="Polymerase nucleotidyl transferase" evidence="10">
    <location>
        <begin position="21"/>
        <end position="95"/>
    </location>
</feature>
<dbReference type="RefSeq" id="WP_193924544.1">
    <property type="nucleotide sequence ID" value="NZ_JADEWL010000141.1"/>
</dbReference>
<evidence type="ECO:0000256" key="2">
    <source>
        <dbReference type="ARBA" id="ARBA00022649"/>
    </source>
</evidence>
<dbReference type="AlphaFoldDB" id="A0A8J7FCU1"/>
<keyword evidence="7" id="KW-0067">ATP-binding</keyword>
<keyword evidence="8" id="KW-0460">Magnesium</keyword>
<dbReference type="CDD" id="cd05403">
    <property type="entry name" value="NT_KNTase_like"/>
    <property type="match status" value="1"/>
</dbReference>
<dbReference type="GO" id="GO:0005524">
    <property type="term" value="F:ATP binding"/>
    <property type="evidence" value="ECO:0007669"/>
    <property type="project" value="UniProtKB-KW"/>
</dbReference>
<evidence type="ECO:0000313" key="12">
    <source>
        <dbReference type="Proteomes" id="UP000620559"/>
    </source>
</evidence>
<comment type="caution">
    <text evidence="11">The sequence shown here is derived from an EMBL/GenBank/DDBJ whole genome shotgun (WGS) entry which is preliminary data.</text>
</comment>
<dbReference type="PANTHER" id="PTHR33571">
    <property type="entry name" value="SSL8005 PROTEIN"/>
    <property type="match status" value="1"/>
</dbReference>
<dbReference type="InterPro" id="IPR052038">
    <property type="entry name" value="Type-VII_TA_antitoxin"/>
</dbReference>
<proteinExistence type="inferred from homology"/>
<evidence type="ECO:0000313" key="11">
    <source>
        <dbReference type="EMBL" id="MBE9216139.1"/>
    </source>
</evidence>
<keyword evidence="4" id="KW-0548">Nucleotidyltransferase</keyword>
<evidence type="ECO:0000256" key="6">
    <source>
        <dbReference type="ARBA" id="ARBA00022741"/>
    </source>
</evidence>
<organism evidence="11 12">
    <name type="scientific">Plectonema cf. radiosum LEGE 06105</name>
    <dbReference type="NCBI Taxonomy" id="945769"/>
    <lineage>
        <taxon>Bacteria</taxon>
        <taxon>Bacillati</taxon>
        <taxon>Cyanobacteriota</taxon>
        <taxon>Cyanophyceae</taxon>
        <taxon>Oscillatoriophycideae</taxon>
        <taxon>Oscillatoriales</taxon>
        <taxon>Microcoleaceae</taxon>
        <taxon>Plectonema</taxon>
    </lineage>
</organism>
<evidence type="ECO:0000259" key="10">
    <source>
        <dbReference type="Pfam" id="PF01909"/>
    </source>
</evidence>
<evidence type="ECO:0000256" key="1">
    <source>
        <dbReference type="ARBA" id="ARBA00001946"/>
    </source>
</evidence>
<keyword evidence="3" id="KW-0808">Transferase</keyword>
<dbReference type="EMBL" id="JADEWL010000141">
    <property type="protein sequence ID" value="MBE9216139.1"/>
    <property type="molecule type" value="Genomic_DNA"/>
</dbReference>
<dbReference type="Gene3D" id="3.30.460.10">
    <property type="entry name" value="Beta Polymerase, domain 2"/>
    <property type="match status" value="1"/>
</dbReference>
<evidence type="ECO:0000256" key="4">
    <source>
        <dbReference type="ARBA" id="ARBA00022695"/>
    </source>
</evidence>
<dbReference type="InterPro" id="IPR002934">
    <property type="entry name" value="Polymerase_NTP_transf_dom"/>
</dbReference>
<evidence type="ECO:0000256" key="7">
    <source>
        <dbReference type="ARBA" id="ARBA00022840"/>
    </source>
</evidence>
<evidence type="ECO:0000256" key="8">
    <source>
        <dbReference type="ARBA" id="ARBA00022842"/>
    </source>
</evidence>
<dbReference type="GO" id="GO:0046872">
    <property type="term" value="F:metal ion binding"/>
    <property type="evidence" value="ECO:0007669"/>
    <property type="project" value="UniProtKB-KW"/>
</dbReference>
<reference evidence="11" key="1">
    <citation type="submission" date="2020-10" db="EMBL/GenBank/DDBJ databases">
        <authorList>
            <person name="Castelo-Branco R."/>
            <person name="Eusebio N."/>
            <person name="Adriana R."/>
            <person name="Vieira A."/>
            <person name="Brugerolle De Fraissinette N."/>
            <person name="Rezende De Castro R."/>
            <person name="Schneider M.P."/>
            <person name="Vasconcelos V."/>
            <person name="Leao P.N."/>
        </authorList>
    </citation>
    <scope>NUCLEOTIDE SEQUENCE</scope>
    <source>
        <strain evidence="11">LEGE 06105</strain>
    </source>
</reference>